<proteinExistence type="predicted"/>
<comment type="caution">
    <text evidence="2">The sequence shown here is derived from an EMBL/GenBank/DDBJ whole genome shotgun (WGS) entry which is preliminary data.</text>
</comment>
<dbReference type="EMBL" id="JBBJCI010000357">
    <property type="protein sequence ID" value="KAK7233655.1"/>
    <property type="molecule type" value="Genomic_DNA"/>
</dbReference>
<evidence type="ECO:0000256" key="1">
    <source>
        <dbReference type="SAM" id="MobiDB-lite"/>
    </source>
</evidence>
<feature type="region of interest" description="Disordered" evidence="1">
    <location>
        <begin position="124"/>
        <end position="145"/>
    </location>
</feature>
<dbReference type="PANTHER" id="PTHR31239">
    <property type="entry name" value="NICOLIN 1"/>
    <property type="match status" value="1"/>
</dbReference>
<sequence>MKSEPQPPPSAASQAVEIACKSGAPVQTRAERPCPIHQDVVFAGGGGGDRLDSIVFRNHYVASISVYQRQLAADGAGPKAPRWVPVLRDERLMAHPHFEDDAQSQRTLYTSRFLPAFDARLCAGGGGEADDGPPPSDGAREPPVGSLRFKLRQPSMMWSSCMELRNLRTYMYQSKAPLSR</sequence>
<accession>A0ABR1FMP0</accession>
<reference evidence="2 3" key="1">
    <citation type="submission" date="2024-03" db="EMBL/GenBank/DDBJ databases">
        <title>Aureococcus anophagefferens CCMP1851 and Kratosvirus quantuckense: Draft genome of a second virus-susceptible host strain in the model system.</title>
        <authorList>
            <person name="Chase E."/>
            <person name="Truchon A.R."/>
            <person name="Schepens W."/>
            <person name="Wilhelm S.W."/>
        </authorList>
    </citation>
    <scope>NUCLEOTIDE SEQUENCE [LARGE SCALE GENOMIC DNA]</scope>
    <source>
        <strain evidence="2 3">CCMP1851</strain>
    </source>
</reference>
<name>A0ABR1FMP0_AURAN</name>
<evidence type="ECO:0000313" key="3">
    <source>
        <dbReference type="Proteomes" id="UP001363151"/>
    </source>
</evidence>
<evidence type="ECO:0000313" key="2">
    <source>
        <dbReference type="EMBL" id="KAK7233655.1"/>
    </source>
</evidence>
<dbReference type="Proteomes" id="UP001363151">
    <property type="component" value="Unassembled WGS sequence"/>
</dbReference>
<dbReference type="PANTHER" id="PTHR31239:SF2">
    <property type="entry name" value="NICOLIN-1"/>
    <property type="match status" value="1"/>
</dbReference>
<gene>
    <name evidence="2" type="ORF">SO694_00106021</name>
</gene>
<protein>
    <submittedName>
        <fullName evidence="2">Uncharacterized protein</fullName>
    </submittedName>
</protein>
<organism evidence="2 3">
    <name type="scientific">Aureococcus anophagefferens</name>
    <name type="common">Harmful bloom alga</name>
    <dbReference type="NCBI Taxonomy" id="44056"/>
    <lineage>
        <taxon>Eukaryota</taxon>
        <taxon>Sar</taxon>
        <taxon>Stramenopiles</taxon>
        <taxon>Ochrophyta</taxon>
        <taxon>Pelagophyceae</taxon>
        <taxon>Pelagomonadales</taxon>
        <taxon>Pelagomonadaceae</taxon>
        <taxon>Aureococcus</taxon>
    </lineage>
</organism>
<keyword evidence="3" id="KW-1185">Reference proteome</keyword>
<dbReference type="InterPro" id="IPR040235">
    <property type="entry name" value="Nicolin-1"/>
</dbReference>